<proteinExistence type="predicted"/>
<reference evidence="2" key="1">
    <citation type="submission" date="2021-02" db="EMBL/GenBank/DDBJ databases">
        <authorList>
            <person name="Nowell W R."/>
        </authorList>
    </citation>
    <scope>NUCLEOTIDE SEQUENCE</scope>
</reference>
<dbReference type="EMBL" id="CAJNOH010003031">
    <property type="protein sequence ID" value="CAF1320804.1"/>
    <property type="molecule type" value="Genomic_DNA"/>
</dbReference>
<evidence type="ECO:0000313" key="5">
    <source>
        <dbReference type="Proteomes" id="UP000663870"/>
    </source>
</evidence>
<name>A0A815F419_9BILA</name>
<feature type="domain" description="AP-3 complex subunit beta-1/2 C-terminal" evidence="1">
    <location>
        <begin position="24"/>
        <end position="73"/>
    </location>
</feature>
<dbReference type="Pfam" id="PF24080">
    <property type="entry name" value="AP3B1_C_2"/>
    <property type="match status" value="1"/>
</dbReference>
<dbReference type="InterPro" id="IPR056314">
    <property type="entry name" value="AP3B1/2_C"/>
</dbReference>
<sequence>MGNAMNHFERLLRKSTRLYLFFSNSFSGQTISSESLILLTIQLNILQLIINLTINSDRIILATMLLNDTKQTLSIA</sequence>
<gene>
    <name evidence="3" type="ORF">JXQ802_LOCUS46691</name>
    <name evidence="2" type="ORF">PYM288_LOCUS30900</name>
</gene>
<dbReference type="AlphaFoldDB" id="A0A815F419"/>
<organism evidence="2 4">
    <name type="scientific">Rotaria sordida</name>
    <dbReference type="NCBI Taxonomy" id="392033"/>
    <lineage>
        <taxon>Eukaryota</taxon>
        <taxon>Metazoa</taxon>
        <taxon>Spiralia</taxon>
        <taxon>Gnathifera</taxon>
        <taxon>Rotifera</taxon>
        <taxon>Eurotatoria</taxon>
        <taxon>Bdelloidea</taxon>
        <taxon>Philodinida</taxon>
        <taxon>Philodinidae</taxon>
        <taxon>Rotaria</taxon>
    </lineage>
</organism>
<evidence type="ECO:0000313" key="3">
    <source>
        <dbReference type="EMBL" id="CAF1585644.1"/>
    </source>
</evidence>
<evidence type="ECO:0000313" key="4">
    <source>
        <dbReference type="Proteomes" id="UP000663854"/>
    </source>
</evidence>
<evidence type="ECO:0000313" key="2">
    <source>
        <dbReference type="EMBL" id="CAF1320804.1"/>
    </source>
</evidence>
<dbReference type="Proteomes" id="UP000663870">
    <property type="component" value="Unassembled WGS sequence"/>
</dbReference>
<dbReference type="Proteomes" id="UP000663854">
    <property type="component" value="Unassembled WGS sequence"/>
</dbReference>
<accession>A0A815F419</accession>
<dbReference type="EMBL" id="CAJNOL010004317">
    <property type="protein sequence ID" value="CAF1585644.1"/>
    <property type="molecule type" value="Genomic_DNA"/>
</dbReference>
<comment type="caution">
    <text evidence="2">The sequence shown here is derived from an EMBL/GenBank/DDBJ whole genome shotgun (WGS) entry which is preliminary data.</text>
</comment>
<keyword evidence="5" id="KW-1185">Reference proteome</keyword>
<evidence type="ECO:0000259" key="1">
    <source>
        <dbReference type="Pfam" id="PF24080"/>
    </source>
</evidence>
<protein>
    <recommendedName>
        <fullName evidence="1">AP-3 complex subunit beta-1/2 C-terminal domain-containing protein</fullName>
    </recommendedName>
</protein>